<organism evidence="2">
    <name type="scientific">freshwater metagenome</name>
    <dbReference type="NCBI Taxonomy" id="449393"/>
    <lineage>
        <taxon>unclassified sequences</taxon>
        <taxon>metagenomes</taxon>
        <taxon>ecological metagenomes</taxon>
    </lineage>
</organism>
<keyword evidence="1" id="KW-0175">Coiled coil</keyword>
<evidence type="ECO:0000313" key="2">
    <source>
        <dbReference type="EMBL" id="CAB4935203.1"/>
    </source>
</evidence>
<protein>
    <submittedName>
        <fullName evidence="2">Unannotated protein</fullName>
    </submittedName>
</protein>
<sequence length="137" mass="14764">MTDDQSTSSKDLRDRVRGASEDTIGKLAQELLGNPIVTGAVQRAMDVRERATQAQEAAFGALNVPTAADIERLTRRVRNVAQRLESIEDAVDRVDERLSSIAGKDVGGDDAAFKDLAKRLDAIQASLDGLSKAQKQS</sequence>
<name>A0A6J7IVP5_9ZZZZ</name>
<dbReference type="AlphaFoldDB" id="A0A6J7IVP5"/>
<proteinExistence type="predicted"/>
<dbReference type="EMBL" id="CAFBMK010000194">
    <property type="protein sequence ID" value="CAB4935203.1"/>
    <property type="molecule type" value="Genomic_DNA"/>
</dbReference>
<accession>A0A6J7IVP5</accession>
<reference evidence="2" key="1">
    <citation type="submission" date="2020-05" db="EMBL/GenBank/DDBJ databases">
        <authorList>
            <person name="Chiriac C."/>
            <person name="Salcher M."/>
            <person name="Ghai R."/>
            <person name="Kavagutti S V."/>
        </authorList>
    </citation>
    <scope>NUCLEOTIDE SEQUENCE</scope>
</reference>
<feature type="coiled-coil region" evidence="1">
    <location>
        <begin position="70"/>
        <end position="97"/>
    </location>
</feature>
<gene>
    <name evidence="2" type="ORF">UFOPK3564_02606</name>
</gene>
<evidence type="ECO:0000256" key="1">
    <source>
        <dbReference type="SAM" id="Coils"/>
    </source>
</evidence>